<feature type="region of interest" description="Disordered" evidence="2">
    <location>
        <begin position="122"/>
        <end position="142"/>
    </location>
</feature>
<proteinExistence type="inferred from homology"/>
<dbReference type="InterPro" id="IPR002514">
    <property type="entry name" value="Transposase_8"/>
</dbReference>
<evidence type="ECO:0000313" key="3">
    <source>
        <dbReference type="EMBL" id="WKD51449.1"/>
    </source>
</evidence>
<sequence>MSRYNDGFKERAVQMMIPPNAMSVAQVSRKTGVSEPTLYNWRNQFRNQGVAVPADPKNPENWGGENKLAVVIETAALNEEELAEYCRRKGLYVEQVQRWREAAVAGASGPDRLSIEERRELQKEISDQVTPSERPNSFSLLS</sequence>
<dbReference type="EMBL" id="CP098023">
    <property type="protein sequence ID" value="WKD51449.1"/>
    <property type="molecule type" value="Genomic_DNA"/>
</dbReference>
<evidence type="ECO:0000313" key="4">
    <source>
        <dbReference type="Proteomes" id="UP001321520"/>
    </source>
</evidence>
<dbReference type="SUPFAM" id="SSF46689">
    <property type="entry name" value="Homeodomain-like"/>
    <property type="match status" value="1"/>
</dbReference>
<feature type="compositionally biased region" description="Polar residues" evidence="2">
    <location>
        <begin position="127"/>
        <end position="142"/>
    </location>
</feature>
<dbReference type="RefSeq" id="WP_301418735.1">
    <property type="nucleotide sequence ID" value="NZ_CP098023.1"/>
</dbReference>
<gene>
    <name evidence="3" type="ORF">M8T91_08525</name>
</gene>
<dbReference type="InterPro" id="IPR009057">
    <property type="entry name" value="Homeodomain-like_sf"/>
</dbReference>
<name>A0ABY9EI04_9GAMM</name>
<comment type="similarity">
    <text evidence="1">Belongs to the transposase 8 family.</text>
</comment>
<evidence type="ECO:0000256" key="1">
    <source>
        <dbReference type="ARBA" id="ARBA00009964"/>
    </source>
</evidence>
<accession>A0ABY9EI04</accession>
<evidence type="ECO:0000256" key="2">
    <source>
        <dbReference type="SAM" id="MobiDB-lite"/>
    </source>
</evidence>
<dbReference type="Pfam" id="PF01527">
    <property type="entry name" value="HTH_Tnp_1"/>
    <property type="match status" value="1"/>
</dbReference>
<dbReference type="Proteomes" id="UP001321520">
    <property type="component" value="Chromosome"/>
</dbReference>
<organism evidence="3 4">
    <name type="scientific">Microbulbifer spongiae</name>
    <dbReference type="NCBI Taxonomy" id="2944933"/>
    <lineage>
        <taxon>Bacteria</taxon>
        <taxon>Pseudomonadati</taxon>
        <taxon>Pseudomonadota</taxon>
        <taxon>Gammaproteobacteria</taxon>
        <taxon>Cellvibrionales</taxon>
        <taxon>Microbulbiferaceae</taxon>
        <taxon>Microbulbifer</taxon>
    </lineage>
</organism>
<keyword evidence="4" id="KW-1185">Reference proteome</keyword>
<protein>
    <submittedName>
        <fullName evidence="3">Transposase</fullName>
    </submittedName>
</protein>
<reference evidence="3 4" key="1">
    <citation type="submission" date="2022-05" db="EMBL/GenBank/DDBJ databases">
        <title>Microbulbifer sp. nov., isolated from sponge.</title>
        <authorList>
            <person name="Gao L."/>
        </authorList>
    </citation>
    <scope>NUCLEOTIDE SEQUENCE [LARGE SCALE GENOMIC DNA]</scope>
    <source>
        <strain evidence="3 4">MI-G</strain>
    </source>
</reference>
<dbReference type="Gene3D" id="1.10.10.60">
    <property type="entry name" value="Homeodomain-like"/>
    <property type="match status" value="1"/>
</dbReference>